<gene>
    <name evidence="4" type="ORF">HK107_00470</name>
</gene>
<feature type="transmembrane region" description="Helical" evidence="1">
    <location>
        <begin position="270"/>
        <end position="293"/>
    </location>
</feature>
<dbReference type="RefSeq" id="WP_173195728.1">
    <property type="nucleotide sequence ID" value="NZ_JABFCX010000001.1"/>
</dbReference>
<evidence type="ECO:0000259" key="2">
    <source>
        <dbReference type="Pfam" id="PF01757"/>
    </source>
</evidence>
<feature type="transmembrane region" description="Helical" evidence="1">
    <location>
        <begin position="333"/>
        <end position="350"/>
    </location>
</feature>
<feature type="transmembrane region" description="Helical" evidence="1">
    <location>
        <begin position="300"/>
        <end position="321"/>
    </location>
</feature>
<dbReference type="AlphaFoldDB" id="A0A7Y3RIN3"/>
<evidence type="ECO:0000313" key="4">
    <source>
        <dbReference type="EMBL" id="NNU14794.1"/>
    </source>
</evidence>
<dbReference type="PANTHER" id="PTHR23028">
    <property type="entry name" value="ACETYLTRANSFERASE"/>
    <property type="match status" value="1"/>
</dbReference>
<dbReference type="Pfam" id="PF19040">
    <property type="entry name" value="SGNH"/>
    <property type="match status" value="1"/>
</dbReference>
<feature type="transmembrane region" description="Helical" evidence="1">
    <location>
        <begin position="207"/>
        <end position="226"/>
    </location>
</feature>
<dbReference type="EMBL" id="JABFCX010000001">
    <property type="protein sequence ID" value="NNU14794.1"/>
    <property type="molecule type" value="Genomic_DNA"/>
</dbReference>
<evidence type="ECO:0000256" key="1">
    <source>
        <dbReference type="SAM" id="Phobius"/>
    </source>
</evidence>
<dbReference type="GO" id="GO:0016020">
    <property type="term" value="C:membrane"/>
    <property type="evidence" value="ECO:0007669"/>
    <property type="project" value="TreeGrafter"/>
</dbReference>
<keyword evidence="1" id="KW-1133">Transmembrane helix</keyword>
<evidence type="ECO:0000313" key="5">
    <source>
        <dbReference type="Proteomes" id="UP000536835"/>
    </source>
</evidence>
<keyword evidence="4" id="KW-0012">Acyltransferase</keyword>
<feature type="domain" description="Acyltransferase 3" evidence="2">
    <location>
        <begin position="6"/>
        <end position="346"/>
    </location>
</feature>
<sequence length="784" mass="85889">MKEYRADIDGLRAIAVLLVVAAHVDLALLKGGFVGVDVFFVISGFLITRLLISEHRETGRVDFRTFYWRRLRRLTPAVVAATFLTLLGGFLLLSQDAYSELVGSAISAVLSVSNVFFWINVDYFDTGALTKPLLHTWSLGVEEQFYLFWPLMVVLSLRWIRKPLAAIASFALLSFALNWVFFETDWIVSITPATGWLSQARDAEASAFYLFPFRVFEFAIGGFIAAAGTGSIIRLGRYAASVISLIGLGVIFGASVLFDADTIFPYANALVPALGTAALIVGGSVANPVAGILSSSALRFIGRISYSVYLVHWPLVVFWKLATGPELSSIEQAMLAGAAIVCGYGLYLSVEKPFRYAGFLTGPVVDRQAFLQRATLPAAVLLVVVMAFGTSQISRIPTSRLVLSDEVLRQYESSFCGAAIEGFPQELFTCQVDRQAEQTLIVWGDSHARHLVAGLSTAFPRANIAVAYLTGCMPQSGLSDFVWEYSRADKSEACVERNRAFIQWAENEAPRGNPVLVTNAKRLTPRSMAELTEPILDQLAASGLKPFFLEDFIRPEAELGRCRSVPSFILSDEQLSEVCQPRLQAVEKELAYNEELRQLIARYLPVHDAQCAGRVCSFVTSEGYLTHRDTHHLSPAGSAHFLTRLVASEEWQSRLVGPFDLVANSQNTLVDYSAMSDQQMVVVDGEMICPALSPTSPAVTYNQPTVLGPENVGEYESGAVAQDEGNFDQWTLTVRGDAAELRGQYRRGGVVKPIELTGSVAGNRLLLTGRRGPRECTYEGLLLG</sequence>
<keyword evidence="1" id="KW-0472">Membrane</keyword>
<proteinExistence type="predicted"/>
<feature type="transmembrane region" description="Helical" evidence="1">
    <location>
        <begin position="35"/>
        <end position="52"/>
    </location>
</feature>
<name>A0A7Y3RIN3_9PROT</name>
<keyword evidence="1" id="KW-0812">Transmembrane</keyword>
<feature type="transmembrane region" description="Helical" evidence="1">
    <location>
        <begin position="73"/>
        <end position="95"/>
    </location>
</feature>
<dbReference type="InterPro" id="IPR050879">
    <property type="entry name" value="Acyltransferase_3"/>
</dbReference>
<dbReference type="GO" id="GO:0009103">
    <property type="term" value="P:lipopolysaccharide biosynthetic process"/>
    <property type="evidence" value="ECO:0007669"/>
    <property type="project" value="TreeGrafter"/>
</dbReference>
<dbReference type="Pfam" id="PF01757">
    <property type="entry name" value="Acyl_transf_3"/>
    <property type="match status" value="1"/>
</dbReference>
<dbReference type="GO" id="GO:0016747">
    <property type="term" value="F:acyltransferase activity, transferring groups other than amino-acyl groups"/>
    <property type="evidence" value="ECO:0007669"/>
    <property type="project" value="InterPro"/>
</dbReference>
<protein>
    <submittedName>
        <fullName evidence="4">Acyltransferase family protein</fullName>
    </submittedName>
</protein>
<comment type="caution">
    <text evidence="4">The sequence shown here is derived from an EMBL/GenBank/DDBJ whole genome shotgun (WGS) entry which is preliminary data.</text>
</comment>
<accession>A0A7Y3RIN3</accession>
<feature type="transmembrane region" description="Helical" evidence="1">
    <location>
        <begin position="101"/>
        <end position="121"/>
    </location>
</feature>
<feature type="transmembrane region" description="Helical" evidence="1">
    <location>
        <begin position="370"/>
        <end position="389"/>
    </location>
</feature>
<reference evidence="4 5" key="1">
    <citation type="submission" date="2020-05" db="EMBL/GenBank/DDBJ databases">
        <title>Parvularcula mediterraneae sp. nov., isolated from polypropylene straw from shallow seawater of the seashore of Laganas in Zakynthos island, Greece.</title>
        <authorList>
            <person name="Szabo I."/>
            <person name="Al-Omari J."/>
            <person name="Rado J."/>
            <person name="Szerdahelyi G.S."/>
        </authorList>
    </citation>
    <scope>NUCLEOTIDE SEQUENCE [LARGE SCALE GENOMIC DNA]</scope>
    <source>
        <strain evidence="4 5">ZS-1/3</strain>
    </source>
</reference>
<feature type="transmembrane region" description="Helical" evidence="1">
    <location>
        <begin position="164"/>
        <end position="182"/>
    </location>
</feature>
<evidence type="ECO:0000259" key="3">
    <source>
        <dbReference type="Pfam" id="PF19040"/>
    </source>
</evidence>
<dbReference type="PANTHER" id="PTHR23028:SF53">
    <property type="entry name" value="ACYL_TRANSF_3 DOMAIN-CONTAINING PROTEIN"/>
    <property type="match status" value="1"/>
</dbReference>
<dbReference type="Proteomes" id="UP000536835">
    <property type="component" value="Unassembled WGS sequence"/>
</dbReference>
<feature type="domain" description="SGNH" evidence="3">
    <location>
        <begin position="430"/>
        <end position="640"/>
    </location>
</feature>
<keyword evidence="5" id="KW-1185">Reference proteome</keyword>
<dbReference type="InterPro" id="IPR043968">
    <property type="entry name" value="SGNH"/>
</dbReference>
<organism evidence="4 5">
    <name type="scientific">Parvularcula mediterranea</name>
    <dbReference type="NCBI Taxonomy" id="2732508"/>
    <lineage>
        <taxon>Bacteria</taxon>
        <taxon>Pseudomonadati</taxon>
        <taxon>Pseudomonadota</taxon>
        <taxon>Alphaproteobacteria</taxon>
        <taxon>Parvularculales</taxon>
        <taxon>Parvularculaceae</taxon>
        <taxon>Parvularcula</taxon>
    </lineage>
</organism>
<dbReference type="InterPro" id="IPR002656">
    <property type="entry name" value="Acyl_transf_3_dom"/>
</dbReference>
<feature type="transmembrane region" description="Helical" evidence="1">
    <location>
        <begin position="238"/>
        <end position="258"/>
    </location>
</feature>
<keyword evidence="4" id="KW-0808">Transferase</keyword>